<accession>A2FTS1</accession>
<protein>
    <submittedName>
        <fullName evidence="1">Uncharacterized protein</fullName>
    </submittedName>
</protein>
<dbReference type="Proteomes" id="UP000001542">
    <property type="component" value="Unassembled WGS sequence"/>
</dbReference>
<dbReference type="VEuPathDB" id="TrichDB:TVAG_327190"/>
<dbReference type="RefSeq" id="XP_001304640.1">
    <property type="nucleotide sequence ID" value="XM_001304639.1"/>
</dbReference>
<dbReference type="AlphaFoldDB" id="A2FTS1"/>
<gene>
    <name evidence="1" type="ORF">TVAG_327190</name>
</gene>
<keyword evidence="2" id="KW-1185">Reference proteome</keyword>
<name>A2FTS1_TRIV3</name>
<dbReference type="SMR" id="A2FTS1"/>
<dbReference type="InParanoid" id="A2FTS1"/>
<dbReference type="EMBL" id="DS114016">
    <property type="protein sequence ID" value="EAX91710.1"/>
    <property type="molecule type" value="Genomic_DNA"/>
</dbReference>
<reference evidence="1" key="1">
    <citation type="submission" date="2006-10" db="EMBL/GenBank/DDBJ databases">
        <authorList>
            <person name="Amadeo P."/>
            <person name="Zhao Q."/>
            <person name="Wortman J."/>
            <person name="Fraser-Liggett C."/>
            <person name="Carlton J."/>
        </authorList>
    </citation>
    <scope>NUCLEOTIDE SEQUENCE</scope>
    <source>
        <strain evidence="1">G3</strain>
    </source>
</reference>
<proteinExistence type="predicted"/>
<organism evidence="1 2">
    <name type="scientific">Trichomonas vaginalis (strain ATCC PRA-98 / G3)</name>
    <dbReference type="NCBI Taxonomy" id="412133"/>
    <lineage>
        <taxon>Eukaryota</taxon>
        <taxon>Metamonada</taxon>
        <taxon>Parabasalia</taxon>
        <taxon>Trichomonadida</taxon>
        <taxon>Trichomonadidae</taxon>
        <taxon>Trichomonas</taxon>
    </lineage>
</organism>
<dbReference type="VEuPathDB" id="TrichDB:TVAGG3_0165320"/>
<reference evidence="1" key="2">
    <citation type="journal article" date="2007" name="Science">
        <title>Draft genome sequence of the sexually transmitted pathogen Trichomonas vaginalis.</title>
        <authorList>
            <person name="Carlton J.M."/>
            <person name="Hirt R.P."/>
            <person name="Silva J.C."/>
            <person name="Delcher A.L."/>
            <person name="Schatz M."/>
            <person name="Zhao Q."/>
            <person name="Wortman J.R."/>
            <person name="Bidwell S.L."/>
            <person name="Alsmark U.C.M."/>
            <person name="Besteiro S."/>
            <person name="Sicheritz-Ponten T."/>
            <person name="Noel C.J."/>
            <person name="Dacks J.B."/>
            <person name="Foster P.G."/>
            <person name="Simillion C."/>
            <person name="Van de Peer Y."/>
            <person name="Miranda-Saavedra D."/>
            <person name="Barton G.J."/>
            <person name="Westrop G.D."/>
            <person name="Mueller S."/>
            <person name="Dessi D."/>
            <person name="Fiori P.L."/>
            <person name="Ren Q."/>
            <person name="Paulsen I."/>
            <person name="Zhang H."/>
            <person name="Bastida-Corcuera F.D."/>
            <person name="Simoes-Barbosa A."/>
            <person name="Brown M.T."/>
            <person name="Hayes R.D."/>
            <person name="Mukherjee M."/>
            <person name="Okumura C.Y."/>
            <person name="Schneider R."/>
            <person name="Smith A.J."/>
            <person name="Vanacova S."/>
            <person name="Villalvazo M."/>
            <person name="Haas B.J."/>
            <person name="Pertea M."/>
            <person name="Feldblyum T.V."/>
            <person name="Utterback T.R."/>
            <person name="Shu C.L."/>
            <person name="Osoegawa K."/>
            <person name="de Jong P.J."/>
            <person name="Hrdy I."/>
            <person name="Horvathova L."/>
            <person name="Zubacova Z."/>
            <person name="Dolezal P."/>
            <person name="Malik S.B."/>
            <person name="Logsdon J.M. Jr."/>
            <person name="Henze K."/>
            <person name="Gupta A."/>
            <person name="Wang C.C."/>
            <person name="Dunne R.L."/>
            <person name="Upcroft J.A."/>
            <person name="Upcroft P."/>
            <person name="White O."/>
            <person name="Salzberg S.L."/>
            <person name="Tang P."/>
            <person name="Chiu C.-H."/>
            <person name="Lee Y.-S."/>
            <person name="Embley T.M."/>
            <person name="Coombs G.H."/>
            <person name="Mottram J.C."/>
            <person name="Tachezy J."/>
            <person name="Fraser-Liggett C.M."/>
            <person name="Johnson P.J."/>
        </authorList>
    </citation>
    <scope>NUCLEOTIDE SEQUENCE [LARGE SCALE GENOMIC DNA]</scope>
    <source>
        <strain evidence="1">G3</strain>
    </source>
</reference>
<dbReference type="PANTHER" id="PTHR33651">
    <property type="entry name" value="PROTEIN CBG06246"/>
    <property type="match status" value="1"/>
</dbReference>
<evidence type="ECO:0000313" key="1">
    <source>
        <dbReference type="EMBL" id="EAX91710.1"/>
    </source>
</evidence>
<sequence>MSFRKNPVCYTLMNKSCLKYEIETGNEKSENDRIDEEQTNINPQQKKLSEYIAENSELSIILDLYGFKIQLDRTKYYLEKFKERKDPKLYEYIQYVLDSQNIYEVNAKFLEACEKIFLPMISNIFDINKKYEALEFIRALSDAEIDDSSPLWDYHDTFTKFHKIFLGSRRFLFNAFVEQYLKRCKIFPHLIESENFTMEMSSAKYEMKESGDQFGGKITDLTNNKVYYVKAHQNYPLKNIQNQLFVSEYQQEEWESENRSDFLDSEVRNKITTVDLKELFTYKVLESLHMGAKVDFFINPFINGGFYIVSESLNNEKDIFIDLKSFYESQLLRHAELEFLLFKDDAVKSKIMRPEEFKTHFSRKVIVDLTVIDIIYKIFSLNDAHSRNIGFVDSIDHYEYLKQIRSIKDLNEKGEEWMQSSQDFRIIDFIPSNEGERGYVIPEIVDNYLAGDPKKYFDYLNILVGTTWRLNNEEILLYNLKESYNEPLKLGPRNDNIKREKFFIGFRALEKIQSYVDKEVLSENASNHNSNKDNDDIERFRLFLEKKANKIKSLMKQERNDFRFLRNRTNASVLGFKSRCGKKREEGKNLDLHFIEDAIEDLDNYVNGVYQNFKNLKKFITNGYHKFFDVNGNFKPYKTK</sequence>
<dbReference type="PANTHER" id="PTHR33651:SF2">
    <property type="entry name" value="PI3K_PI4K CATALYTIC DOMAIN-CONTAINING PROTEIN"/>
    <property type="match status" value="1"/>
</dbReference>
<evidence type="ECO:0000313" key="2">
    <source>
        <dbReference type="Proteomes" id="UP000001542"/>
    </source>
</evidence>
<dbReference type="KEGG" id="tva:4749412"/>